<evidence type="ECO:0000256" key="16">
    <source>
        <dbReference type="SAM" id="MobiDB-lite"/>
    </source>
</evidence>
<evidence type="ECO:0000256" key="13">
    <source>
        <dbReference type="ARBA" id="ARBA00031280"/>
    </source>
</evidence>
<evidence type="ECO:0000256" key="1">
    <source>
        <dbReference type="ARBA" id="ARBA00004251"/>
    </source>
</evidence>
<sequence>MIQPAVMKTSLPLLFYILAHSVASGLSQGNSNLACLYDSVETLSCVWTPAANTTDAPCNLTASVPFRDSPELCQLYGIGNRSCLLKFERAAMTITDSVSLDVICHIGEKMKTVEKQKMKPFKNLQLKPPCDLQIKNTSEESYNLTWKFCDISHYLKGKVEYEVRYKIHNSGEADKILPIIQDQKWLKFENLSPGTAYEAAVRAKVRKNDDIYNSTWSNWSTLMIWKTEPEAPTPTVFLILAASSTFIVILAIALSAKSPVLKRLKNMLKIHLPNPDEFFPSLNAVHGGDVQKWLSSPTSMPSLHVATAASDVSLLEIMPKGHQEPSLHFPKACFANMDTPEMSEQSSSSCFINGGYFSFQHQDSFYFEPCKVYFTYDLISQGNIVCEDGDFCSYRLLHETTDTSRPSPPTDSITAIQENNCFVRETKEPTERAACGSRTLLCRESFSTSPKEKQDGNQGNLKPILLPSWPPLESSIYSTDQSDGNNNRTGAIQNADPPVASAENHRSAFLQSAIQNQGQANVACRAASSSQLPSASEGYLSMRDLQSHYTHCSI</sequence>
<feature type="region of interest" description="Disordered" evidence="16">
    <location>
        <begin position="446"/>
        <end position="465"/>
    </location>
</feature>
<evidence type="ECO:0000256" key="4">
    <source>
        <dbReference type="ARBA" id="ARBA00022475"/>
    </source>
</evidence>
<evidence type="ECO:0000256" key="15">
    <source>
        <dbReference type="ARBA" id="ARBA00045664"/>
    </source>
</evidence>
<dbReference type="InterPro" id="IPR040951">
    <property type="entry name" value="IL2RB_N1"/>
</dbReference>
<evidence type="ECO:0000256" key="10">
    <source>
        <dbReference type="ARBA" id="ARBA00023170"/>
    </source>
</evidence>
<dbReference type="Proteomes" id="UP001652642">
    <property type="component" value="Chromosome 5"/>
</dbReference>
<dbReference type="SUPFAM" id="SSF49265">
    <property type="entry name" value="Fibronectin type III"/>
    <property type="match status" value="2"/>
</dbReference>
<evidence type="ECO:0000256" key="3">
    <source>
        <dbReference type="ARBA" id="ARBA00016239"/>
    </source>
</evidence>
<protein>
    <recommendedName>
        <fullName evidence="3">Interleukin-2 receptor subunit beta</fullName>
    </recommendedName>
    <alternativeName>
        <fullName evidence="14">High affinity IL-2 receptor subunit beta</fullName>
    </alternativeName>
    <alternativeName>
        <fullName evidence="13">p70-75</fullName>
    </alternativeName>
</protein>
<dbReference type="SMART" id="SM00060">
    <property type="entry name" value="FN3"/>
    <property type="match status" value="1"/>
</dbReference>
<dbReference type="CDD" id="cd00063">
    <property type="entry name" value="FN3"/>
    <property type="match status" value="1"/>
</dbReference>
<evidence type="ECO:0000256" key="11">
    <source>
        <dbReference type="ARBA" id="ARBA00023180"/>
    </source>
</evidence>
<evidence type="ECO:0000256" key="9">
    <source>
        <dbReference type="ARBA" id="ARBA00023157"/>
    </source>
</evidence>
<evidence type="ECO:0000256" key="12">
    <source>
        <dbReference type="ARBA" id="ARBA00026094"/>
    </source>
</evidence>
<evidence type="ECO:0000256" key="5">
    <source>
        <dbReference type="ARBA" id="ARBA00022692"/>
    </source>
</evidence>
<keyword evidence="11" id="KW-0325">Glycoprotein</keyword>
<organism evidence="20 21">
    <name type="scientific">Pogona vitticeps</name>
    <name type="common">central bearded dragon</name>
    <dbReference type="NCBI Taxonomy" id="103695"/>
    <lineage>
        <taxon>Eukaryota</taxon>
        <taxon>Metazoa</taxon>
        <taxon>Chordata</taxon>
        <taxon>Craniata</taxon>
        <taxon>Vertebrata</taxon>
        <taxon>Euteleostomi</taxon>
        <taxon>Lepidosauria</taxon>
        <taxon>Squamata</taxon>
        <taxon>Bifurcata</taxon>
        <taxon>Unidentata</taxon>
        <taxon>Episquamata</taxon>
        <taxon>Toxicofera</taxon>
        <taxon>Iguania</taxon>
        <taxon>Acrodonta</taxon>
        <taxon>Agamidae</taxon>
        <taxon>Amphibolurinae</taxon>
        <taxon>Pogona</taxon>
    </lineage>
</organism>
<dbReference type="InterPro" id="IPR003531">
    <property type="entry name" value="Hempt_rcpt_S_F1_CS"/>
</dbReference>
<feature type="signal peptide" evidence="18">
    <location>
        <begin position="1"/>
        <end position="29"/>
    </location>
</feature>
<reference evidence="21" key="1">
    <citation type="submission" date="2025-08" db="UniProtKB">
        <authorList>
            <consortium name="RefSeq"/>
        </authorList>
    </citation>
    <scope>IDENTIFICATION</scope>
</reference>
<evidence type="ECO:0000256" key="2">
    <source>
        <dbReference type="ARBA" id="ARBA00008280"/>
    </source>
</evidence>
<evidence type="ECO:0000256" key="18">
    <source>
        <dbReference type="SAM" id="SignalP"/>
    </source>
</evidence>
<comment type="similarity">
    <text evidence="2">Belongs to the type I cytokine receptor family. Type 4 subfamily.</text>
</comment>
<keyword evidence="4" id="KW-1003">Cell membrane</keyword>
<comment type="function">
    <text evidence="15">Receptor for interleukin-2. This beta subunit is involved in receptor mediated endocytosis and transduces the mitogenic signals of IL2. Probably in association with IL15RA, involved in the stimulation of neutrophil phagocytosis by IL15.</text>
</comment>
<evidence type="ECO:0000256" key="7">
    <source>
        <dbReference type="ARBA" id="ARBA00022989"/>
    </source>
</evidence>
<dbReference type="GeneID" id="110075925"/>
<feature type="compositionally biased region" description="Polar residues" evidence="16">
    <location>
        <begin position="475"/>
        <end position="492"/>
    </location>
</feature>
<keyword evidence="5 17" id="KW-0812">Transmembrane</keyword>
<dbReference type="RefSeq" id="XP_072856178.1">
    <property type="nucleotide sequence ID" value="XM_073000077.1"/>
</dbReference>
<dbReference type="PROSITE" id="PS50853">
    <property type="entry name" value="FN3"/>
    <property type="match status" value="1"/>
</dbReference>
<evidence type="ECO:0000256" key="14">
    <source>
        <dbReference type="ARBA" id="ARBA00032935"/>
    </source>
</evidence>
<dbReference type="PANTHER" id="PTHR23037:SF30">
    <property type="entry name" value="INTERLEUKIN-2 RECEPTOR SUBUNIT BETA"/>
    <property type="match status" value="1"/>
</dbReference>
<dbReference type="InterPro" id="IPR036116">
    <property type="entry name" value="FN3_sf"/>
</dbReference>
<name>A0ABM5GEV5_9SAUR</name>
<evidence type="ECO:0000313" key="20">
    <source>
        <dbReference type="Proteomes" id="UP001652642"/>
    </source>
</evidence>
<feature type="transmembrane region" description="Helical" evidence="17">
    <location>
        <begin position="236"/>
        <end position="256"/>
    </location>
</feature>
<comment type="subcellular location">
    <subcellularLocation>
        <location evidence="1">Cell membrane</location>
        <topology evidence="1">Single-pass type I membrane protein</topology>
    </subcellularLocation>
</comment>
<evidence type="ECO:0000256" key="8">
    <source>
        <dbReference type="ARBA" id="ARBA00023136"/>
    </source>
</evidence>
<evidence type="ECO:0000256" key="17">
    <source>
        <dbReference type="SAM" id="Phobius"/>
    </source>
</evidence>
<evidence type="ECO:0000313" key="21">
    <source>
        <dbReference type="RefSeq" id="XP_072856178.1"/>
    </source>
</evidence>
<keyword evidence="8 17" id="KW-0472">Membrane</keyword>
<dbReference type="InterPro" id="IPR013783">
    <property type="entry name" value="Ig-like_fold"/>
</dbReference>
<dbReference type="PANTHER" id="PTHR23037">
    <property type="entry name" value="CYTOKINE RECEPTOR"/>
    <property type="match status" value="1"/>
</dbReference>
<feature type="chain" id="PRO_5045550969" description="Interleukin-2 receptor subunit beta" evidence="18">
    <location>
        <begin position="30"/>
        <end position="554"/>
    </location>
</feature>
<dbReference type="Pfam" id="PF18707">
    <property type="entry name" value="IL2RB_N1"/>
    <property type="match status" value="1"/>
</dbReference>
<evidence type="ECO:0000256" key="6">
    <source>
        <dbReference type="ARBA" id="ARBA00022729"/>
    </source>
</evidence>
<gene>
    <name evidence="21" type="primary">IL2RB</name>
</gene>
<keyword evidence="10 21" id="KW-0675">Receptor</keyword>
<accession>A0ABM5GEV5</accession>
<dbReference type="InterPro" id="IPR003961">
    <property type="entry name" value="FN3_dom"/>
</dbReference>
<keyword evidence="9" id="KW-1015">Disulfide bond</keyword>
<comment type="subunit">
    <text evidence="12">Non-covalent dimer of an alpha and a beta subunit. IL2R exists in 3 different forms: a high affinity dimer, an intermediate affinity monomer (beta subunit), and a low affinity monomer (alpha subunit). The high and intermediate affinity forms also associate with a gamma subunit. Interacts with SHB upon interleukin stimulation.</text>
</comment>
<keyword evidence="7 17" id="KW-1133">Transmembrane helix</keyword>
<feature type="region of interest" description="Disordered" evidence="16">
    <location>
        <begin position="475"/>
        <end position="504"/>
    </location>
</feature>
<dbReference type="Gene3D" id="2.60.40.10">
    <property type="entry name" value="Immunoglobulins"/>
    <property type="match status" value="2"/>
</dbReference>
<keyword evidence="6 18" id="KW-0732">Signal</keyword>
<proteinExistence type="inferred from homology"/>
<dbReference type="PROSITE" id="PS01355">
    <property type="entry name" value="HEMATOPO_REC_S_F1"/>
    <property type="match status" value="1"/>
</dbReference>
<keyword evidence="20" id="KW-1185">Reference proteome</keyword>
<feature type="domain" description="Fibronectin type-III" evidence="19">
    <location>
        <begin position="128"/>
        <end position="230"/>
    </location>
</feature>
<evidence type="ECO:0000259" key="19">
    <source>
        <dbReference type="PROSITE" id="PS50853"/>
    </source>
</evidence>